<reference evidence="2 3" key="1">
    <citation type="submission" date="2020-01" db="EMBL/GenBank/DDBJ databases">
        <title>Insect and environment-associated Actinomycetes.</title>
        <authorList>
            <person name="Currrie C."/>
            <person name="Chevrette M."/>
            <person name="Carlson C."/>
            <person name="Stubbendieck R."/>
            <person name="Wendt-Pienkowski E."/>
        </authorList>
    </citation>
    <scope>NUCLEOTIDE SEQUENCE [LARGE SCALE GENOMIC DNA]</scope>
    <source>
        <strain evidence="2 3">SID10258</strain>
    </source>
</reference>
<feature type="compositionally biased region" description="Polar residues" evidence="1">
    <location>
        <begin position="227"/>
        <end position="241"/>
    </location>
</feature>
<sequence length="311" mass="32694">MDPHTEDLHRQIERLTRENAQLRSELAVRRLWNPPPELEHAFQDAHGWECLPVPPSDCGQASTLILIAGTEAGAEAADTEAAGQVWRYLLTAAPVRGGIGPFARASMPARLLGYVGEQDGRAVIVLNKDLPRGQVACAARILRSKAKTRRPRPRLLELSAIPLLALWGLLREGGFRSLLVAAVPAATIVATAELLPGNAPAEVRPAPPAAGPSWHRDQVGGDRPGRSPSSMARTPRPSGTPTPAERRSTSRGPTSTLSPRAPASPSPSASPTPGAASPPPFQLPPLVPSPISPAPSPSQRTSPPDQGASSP</sequence>
<name>A0A6L9QX69_9ACTN</name>
<evidence type="ECO:0000313" key="2">
    <source>
        <dbReference type="EMBL" id="NEA29961.1"/>
    </source>
</evidence>
<evidence type="ECO:0000256" key="1">
    <source>
        <dbReference type="SAM" id="MobiDB-lite"/>
    </source>
</evidence>
<organism evidence="2 3">
    <name type="scientific">Actinomadura bangladeshensis</name>
    <dbReference type="NCBI Taxonomy" id="453573"/>
    <lineage>
        <taxon>Bacteria</taxon>
        <taxon>Bacillati</taxon>
        <taxon>Actinomycetota</taxon>
        <taxon>Actinomycetes</taxon>
        <taxon>Streptosporangiales</taxon>
        <taxon>Thermomonosporaceae</taxon>
        <taxon>Actinomadura</taxon>
    </lineage>
</organism>
<feature type="compositionally biased region" description="Pro residues" evidence="1">
    <location>
        <begin position="262"/>
        <end position="296"/>
    </location>
</feature>
<dbReference type="Proteomes" id="UP000475532">
    <property type="component" value="Unassembled WGS sequence"/>
</dbReference>
<gene>
    <name evidence="2" type="ORF">G3I70_46795</name>
</gene>
<accession>A0A6L9QX69</accession>
<comment type="caution">
    <text evidence="2">The sequence shown here is derived from an EMBL/GenBank/DDBJ whole genome shotgun (WGS) entry which is preliminary data.</text>
</comment>
<evidence type="ECO:0000313" key="3">
    <source>
        <dbReference type="Proteomes" id="UP000475532"/>
    </source>
</evidence>
<feature type="compositionally biased region" description="Basic and acidic residues" evidence="1">
    <location>
        <begin position="214"/>
        <end position="225"/>
    </location>
</feature>
<protein>
    <submittedName>
        <fullName evidence="2">Uncharacterized protein</fullName>
    </submittedName>
</protein>
<dbReference type="AlphaFoldDB" id="A0A6L9QX69"/>
<dbReference type="EMBL" id="JAAGLI010001252">
    <property type="protein sequence ID" value="NEA29961.1"/>
    <property type="molecule type" value="Genomic_DNA"/>
</dbReference>
<feature type="compositionally biased region" description="Polar residues" evidence="1">
    <location>
        <begin position="299"/>
        <end position="311"/>
    </location>
</feature>
<dbReference type="RefSeq" id="WP_163064610.1">
    <property type="nucleotide sequence ID" value="NZ_JAAGLI010001252.1"/>
</dbReference>
<feature type="region of interest" description="Disordered" evidence="1">
    <location>
        <begin position="198"/>
        <end position="311"/>
    </location>
</feature>
<proteinExistence type="predicted"/>